<dbReference type="Proteomes" id="UP000000310">
    <property type="component" value="Chromosome"/>
</dbReference>
<evidence type="ECO:0000313" key="2">
    <source>
        <dbReference type="Proteomes" id="UP000000310"/>
    </source>
</evidence>
<dbReference type="KEGG" id="psn:Pedsa_2748"/>
<gene>
    <name evidence="1" type="ordered locus">Pedsa_2748</name>
</gene>
<dbReference type="AlphaFoldDB" id="F0S726"/>
<name>F0S726_PSESL</name>
<dbReference type="STRING" id="762903.Pedsa_2748"/>
<organism evidence="1 2">
    <name type="scientific">Pseudopedobacter saltans (strain ATCC 51119 / DSM 12145 / JCM 21818 / CCUG 39354 / LMG 10337 / NBRC 100064 / NCIMB 13643)</name>
    <name type="common">Pedobacter saltans</name>
    <dbReference type="NCBI Taxonomy" id="762903"/>
    <lineage>
        <taxon>Bacteria</taxon>
        <taxon>Pseudomonadati</taxon>
        <taxon>Bacteroidota</taxon>
        <taxon>Sphingobacteriia</taxon>
        <taxon>Sphingobacteriales</taxon>
        <taxon>Sphingobacteriaceae</taxon>
        <taxon>Pseudopedobacter</taxon>
    </lineage>
</organism>
<dbReference type="EMBL" id="CP002545">
    <property type="protein sequence ID" value="ADY53289.1"/>
    <property type="molecule type" value="Genomic_DNA"/>
</dbReference>
<accession>F0S726</accession>
<evidence type="ECO:0000313" key="1">
    <source>
        <dbReference type="EMBL" id="ADY53289.1"/>
    </source>
</evidence>
<sequence>MITSLYGSNWLIDIILNTQIYSKTIQLNHMFRYQDTDSVLEQRDKDIYI</sequence>
<protein>
    <submittedName>
        <fullName evidence="1">Uncharacterized protein</fullName>
    </submittedName>
</protein>
<dbReference type="HOGENOM" id="CLU_3139752_0_0_10"/>
<proteinExistence type="predicted"/>
<reference evidence="2" key="2">
    <citation type="submission" date="2011-02" db="EMBL/GenBank/DDBJ databases">
        <title>The complete genome of Pedobacter saltans DSM 12145.</title>
        <authorList>
            <consortium name="US DOE Joint Genome Institute (JGI-PGF)"/>
            <person name="Lucas S."/>
            <person name="Copeland A."/>
            <person name="Lapidus A."/>
            <person name="Bruce D."/>
            <person name="Goodwin L."/>
            <person name="Pitluck S."/>
            <person name="Kyrpides N."/>
            <person name="Mavromatis K."/>
            <person name="Pagani I."/>
            <person name="Ivanova N."/>
            <person name="Ovchinnikova G."/>
            <person name="Lu M."/>
            <person name="Detter J.C."/>
            <person name="Han C."/>
            <person name="Land M."/>
            <person name="Hauser L."/>
            <person name="Markowitz V."/>
            <person name="Cheng J.-F."/>
            <person name="Hugenholtz P."/>
            <person name="Woyke T."/>
            <person name="Wu D."/>
            <person name="Tindall B."/>
            <person name="Pomrenke H.G."/>
            <person name="Brambilla E."/>
            <person name="Klenk H.-P."/>
            <person name="Eisen J.A."/>
        </authorList>
    </citation>
    <scope>NUCLEOTIDE SEQUENCE [LARGE SCALE GENOMIC DNA]</scope>
    <source>
        <strain evidence="2">ATCC 51119 / DSM 12145 / JCM 21818 / LMG 10337 / NBRC 100064 / NCIMB 13643</strain>
    </source>
</reference>
<keyword evidence="2" id="KW-1185">Reference proteome</keyword>
<reference evidence="1 2" key="1">
    <citation type="journal article" date="2011" name="Stand. Genomic Sci.">
        <title>Complete genome sequence of the gliding, heparinolytic Pedobacter saltans type strain (113).</title>
        <authorList>
            <person name="Liolios K."/>
            <person name="Sikorski J."/>
            <person name="Lu M."/>
            <person name="Nolan M."/>
            <person name="Lapidus A."/>
            <person name="Lucas S."/>
            <person name="Hammon N."/>
            <person name="Deshpande S."/>
            <person name="Cheng J.F."/>
            <person name="Tapia R."/>
            <person name="Han C."/>
            <person name="Goodwin L."/>
            <person name="Pitluck S."/>
            <person name="Huntemann M."/>
            <person name="Ivanova N."/>
            <person name="Pagani I."/>
            <person name="Mavromatis K."/>
            <person name="Ovchinikova G."/>
            <person name="Pati A."/>
            <person name="Chen A."/>
            <person name="Palaniappan K."/>
            <person name="Land M."/>
            <person name="Hauser L."/>
            <person name="Brambilla E.M."/>
            <person name="Kotsyurbenko O."/>
            <person name="Rohde M."/>
            <person name="Tindall B.J."/>
            <person name="Abt B."/>
            <person name="Goker M."/>
            <person name="Detter J.C."/>
            <person name="Woyke T."/>
            <person name="Bristow J."/>
            <person name="Eisen J.A."/>
            <person name="Markowitz V."/>
            <person name="Hugenholtz P."/>
            <person name="Klenk H.P."/>
            <person name="Kyrpides N.C."/>
        </authorList>
    </citation>
    <scope>NUCLEOTIDE SEQUENCE [LARGE SCALE GENOMIC DNA]</scope>
    <source>
        <strain evidence="2">ATCC 51119 / DSM 12145 / JCM 21818 / LMG 10337 / NBRC 100064 / NCIMB 13643</strain>
    </source>
</reference>